<evidence type="ECO:0000313" key="2">
    <source>
        <dbReference type="Proteomes" id="UP001222958"/>
    </source>
</evidence>
<accession>A0AAP4A3Q3</accession>
<organism evidence="1 2">
    <name type="scientific">Clostridium perfringens</name>
    <dbReference type="NCBI Taxonomy" id="1502"/>
    <lineage>
        <taxon>Bacteria</taxon>
        <taxon>Bacillati</taxon>
        <taxon>Bacillota</taxon>
        <taxon>Clostridia</taxon>
        <taxon>Eubacteriales</taxon>
        <taxon>Clostridiaceae</taxon>
        <taxon>Clostridium</taxon>
    </lineage>
</organism>
<dbReference type="AlphaFoldDB" id="A0AAP4A3Q3"/>
<dbReference type="Proteomes" id="UP001222958">
    <property type="component" value="Unassembled WGS sequence"/>
</dbReference>
<proteinExistence type="predicted"/>
<comment type="caution">
    <text evidence="1">The sequence shown here is derived from an EMBL/GenBank/DDBJ whole genome shotgun (WGS) entry which is preliminary data.</text>
</comment>
<name>A0AAP4A3Q3_CLOPF</name>
<reference evidence="1" key="1">
    <citation type="submission" date="2023-04" db="EMBL/GenBank/DDBJ databases">
        <title>Epidemiological investigation of Clostridium perfringens isolated from cattle.</title>
        <authorList>
            <person name="Tian R."/>
        </authorList>
    </citation>
    <scope>NUCLEOTIDE SEQUENCE</scope>
    <source>
        <strain evidence="1">ZWCP172</strain>
    </source>
</reference>
<dbReference type="EMBL" id="JARVUX010000001">
    <property type="protein sequence ID" value="MDH2334691.1"/>
    <property type="molecule type" value="Genomic_DNA"/>
</dbReference>
<evidence type="ECO:0000313" key="1">
    <source>
        <dbReference type="EMBL" id="MDH2334691.1"/>
    </source>
</evidence>
<protein>
    <submittedName>
        <fullName evidence="1">Uncharacterized protein</fullName>
    </submittedName>
</protein>
<sequence>MLANRVNLVINQIDEFENQVIRENKKIKYKKLMTQLTNSKVKIDNLIELKNILDENIDYISFNPILKNILEIKLSINNDKIDGREGAILNTIIDSIESQLKVEWKKYYEKNTRVILQTLSNIKPFFNDETEIERIILNLKKFESSWPINNLKYNLFIDNINLAKNKIKELELTEDIRIFISKIIANTATIEDLTPNILKWIKDNKYENKIKLRFR</sequence>
<dbReference type="RefSeq" id="WP_279856600.1">
    <property type="nucleotide sequence ID" value="NZ_JARVUX010000001.1"/>
</dbReference>
<gene>
    <name evidence="1" type="ORF">QDQ28_00655</name>
</gene>